<name>A0A6C0JN25_9ZZZZ</name>
<evidence type="ECO:0000256" key="1">
    <source>
        <dbReference type="SAM" id="MobiDB-lite"/>
    </source>
</evidence>
<organism evidence="2">
    <name type="scientific">viral metagenome</name>
    <dbReference type="NCBI Taxonomy" id="1070528"/>
    <lineage>
        <taxon>unclassified sequences</taxon>
        <taxon>metagenomes</taxon>
        <taxon>organismal metagenomes</taxon>
    </lineage>
</organism>
<feature type="compositionally biased region" description="Basic residues" evidence="1">
    <location>
        <begin position="196"/>
        <end position="205"/>
    </location>
</feature>
<feature type="compositionally biased region" description="Basic residues" evidence="1">
    <location>
        <begin position="212"/>
        <end position="226"/>
    </location>
</feature>
<proteinExistence type="predicted"/>
<sequence length="226" mass="26563">MSSFKTFIHSFKKIKYDDFIDNLVLYKNHEPLQIAVASLKIPNEIAIMYEYDEHTYKPFTTVQIIDYKTDKKTKIDKITEALYNSLHDNPHSYKEDDPVKKIYDAFKGSPKHARALIFLLKQQFDDNADWINKTNIKKIERLLSSYYLKDSGKVIWDDNDNAMILKIKLYFDHLSRTSKSIGYQTAHSKAILSSKKGGKSKKRAFKNSNITRKAKMVRKTRQIRRK</sequence>
<protein>
    <submittedName>
        <fullName evidence="2">Uncharacterized protein</fullName>
    </submittedName>
</protein>
<dbReference type="EMBL" id="MN740430">
    <property type="protein sequence ID" value="QHU06130.1"/>
    <property type="molecule type" value="Genomic_DNA"/>
</dbReference>
<dbReference type="AlphaFoldDB" id="A0A6C0JN25"/>
<accession>A0A6C0JN25</accession>
<feature type="region of interest" description="Disordered" evidence="1">
    <location>
        <begin position="192"/>
        <end position="226"/>
    </location>
</feature>
<reference evidence="2" key="1">
    <citation type="journal article" date="2020" name="Nature">
        <title>Giant virus diversity and host interactions through global metagenomics.</title>
        <authorList>
            <person name="Schulz F."/>
            <person name="Roux S."/>
            <person name="Paez-Espino D."/>
            <person name="Jungbluth S."/>
            <person name="Walsh D.A."/>
            <person name="Denef V.J."/>
            <person name="McMahon K.D."/>
            <person name="Konstantinidis K.T."/>
            <person name="Eloe-Fadrosh E.A."/>
            <person name="Kyrpides N.C."/>
            <person name="Woyke T."/>
        </authorList>
    </citation>
    <scope>NUCLEOTIDE SEQUENCE</scope>
    <source>
        <strain evidence="2">GVMAG-M-3300027747-57</strain>
    </source>
</reference>
<evidence type="ECO:0000313" key="2">
    <source>
        <dbReference type="EMBL" id="QHU06130.1"/>
    </source>
</evidence>